<protein>
    <submittedName>
        <fullName evidence="1">Gag-protease polyprotein</fullName>
    </submittedName>
</protein>
<organism evidence="1 2">
    <name type="scientific">Trifolium medium</name>
    <dbReference type="NCBI Taxonomy" id="97028"/>
    <lineage>
        <taxon>Eukaryota</taxon>
        <taxon>Viridiplantae</taxon>
        <taxon>Streptophyta</taxon>
        <taxon>Embryophyta</taxon>
        <taxon>Tracheophyta</taxon>
        <taxon>Spermatophyta</taxon>
        <taxon>Magnoliopsida</taxon>
        <taxon>eudicotyledons</taxon>
        <taxon>Gunneridae</taxon>
        <taxon>Pentapetalae</taxon>
        <taxon>rosids</taxon>
        <taxon>fabids</taxon>
        <taxon>Fabales</taxon>
        <taxon>Fabaceae</taxon>
        <taxon>Papilionoideae</taxon>
        <taxon>50 kb inversion clade</taxon>
        <taxon>NPAAA clade</taxon>
        <taxon>Hologalegina</taxon>
        <taxon>IRL clade</taxon>
        <taxon>Trifolieae</taxon>
        <taxon>Trifolium</taxon>
    </lineage>
</organism>
<keyword evidence="2" id="KW-1185">Reference proteome</keyword>
<dbReference type="AlphaFoldDB" id="A0A392V4J8"/>
<keyword evidence="1" id="KW-0378">Hydrolase</keyword>
<dbReference type="GO" id="GO:0008233">
    <property type="term" value="F:peptidase activity"/>
    <property type="evidence" value="ECO:0007669"/>
    <property type="project" value="UniProtKB-KW"/>
</dbReference>
<dbReference type="Proteomes" id="UP000265520">
    <property type="component" value="Unassembled WGS sequence"/>
</dbReference>
<dbReference type="GO" id="GO:0006508">
    <property type="term" value="P:proteolysis"/>
    <property type="evidence" value="ECO:0007669"/>
    <property type="project" value="UniProtKB-KW"/>
</dbReference>
<reference evidence="1 2" key="1">
    <citation type="journal article" date="2018" name="Front. Plant Sci.">
        <title>Red Clover (Trifolium pratense) and Zigzag Clover (T. medium) - A Picture of Genomic Similarities and Differences.</title>
        <authorList>
            <person name="Dluhosova J."/>
            <person name="Istvanek J."/>
            <person name="Nedelnik J."/>
            <person name="Repkova J."/>
        </authorList>
    </citation>
    <scope>NUCLEOTIDE SEQUENCE [LARGE SCALE GENOMIC DNA]</scope>
    <source>
        <strain evidence="2">cv. 10/8</strain>
        <tissue evidence="1">Leaf</tissue>
    </source>
</reference>
<proteinExistence type="predicted"/>
<evidence type="ECO:0000313" key="1">
    <source>
        <dbReference type="EMBL" id="MCI83218.1"/>
    </source>
</evidence>
<feature type="non-terminal residue" evidence="1">
    <location>
        <position position="1"/>
    </location>
</feature>
<name>A0A392V4J8_9FABA</name>
<evidence type="ECO:0000313" key="2">
    <source>
        <dbReference type="Proteomes" id="UP000265520"/>
    </source>
</evidence>
<comment type="caution">
    <text evidence="1">The sequence shown here is derived from an EMBL/GenBank/DDBJ whole genome shotgun (WGS) entry which is preliminary data.</text>
</comment>
<accession>A0A392V4J8</accession>
<keyword evidence="1" id="KW-0645">Protease</keyword>
<feature type="non-terminal residue" evidence="1">
    <location>
        <position position="72"/>
    </location>
</feature>
<sequence>TEGVQLVQPIPISATPAVDHVEDEAAHKYKALKERLKAIEDFSAFGLDVLDMCLVPDVVVPPKFKAPDFEKY</sequence>
<dbReference type="EMBL" id="LXQA011061882">
    <property type="protein sequence ID" value="MCI83218.1"/>
    <property type="molecule type" value="Genomic_DNA"/>
</dbReference>